<proteinExistence type="predicted"/>
<evidence type="ECO:0008006" key="3">
    <source>
        <dbReference type="Google" id="ProtNLM"/>
    </source>
</evidence>
<organism evidence="1 2">
    <name type="scientific">Clostridium magnum DSM 2767</name>
    <dbReference type="NCBI Taxonomy" id="1121326"/>
    <lineage>
        <taxon>Bacteria</taxon>
        <taxon>Bacillati</taxon>
        <taxon>Bacillota</taxon>
        <taxon>Clostridia</taxon>
        <taxon>Eubacteriales</taxon>
        <taxon>Clostridiaceae</taxon>
        <taxon>Clostridium</taxon>
    </lineage>
</organism>
<reference evidence="1 2" key="1">
    <citation type="submission" date="2016-04" db="EMBL/GenBank/DDBJ databases">
        <title>Genome sequence of Clostridium magnum DSM 2767.</title>
        <authorList>
            <person name="Poehlein A."/>
            <person name="Uhlig R."/>
            <person name="Fischer R."/>
            <person name="Bahl H."/>
            <person name="Daniel R."/>
        </authorList>
    </citation>
    <scope>NUCLEOTIDE SEQUENCE [LARGE SCALE GENOMIC DNA]</scope>
    <source>
        <strain evidence="1 2">DSM 2767</strain>
    </source>
</reference>
<dbReference type="Gene3D" id="3.40.1350.10">
    <property type="match status" value="1"/>
</dbReference>
<dbReference type="STRING" id="1121326.CLMAG_10330"/>
<dbReference type="EMBL" id="LWAE01000001">
    <property type="protein sequence ID" value="KZL93980.1"/>
    <property type="molecule type" value="Genomic_DNA"/>
</dbReference>
<dbReference type="AlphaFoldDB" id="A0A162UJ73"/>
<dbReference type="Proteomes" id="UP000076603">
    <property type="component" value="Unassembled WGS sequence"/>
</dbReference>
<gene>
    <name evidence="1" type="ORF">CLMAG_10330</name>
</gene>
<dbReference type="PATRIC" id="fig|1121326.3.peg.990"/>
<evidence type="ECO:0000313" key="1">
    <source>
        <dbReference type="EMBL" id="KZL93980.1"/>
    </source>
</evidence>
<comment type="caution">
    <text evidence="1">The sequence shown here is derived from an EMBL/GenBank/DDBJ whole genome shotgun (WGS) entry which is preliminary data.</text>
</comment>
<protein>
    <recommendedName>
        <fullName evidence="3">PD(D/E)XK endonuclease domain-containing protein</fullName>
    </recommendedName>
</protein>
<sequence>MDSGIIGEYYTLCELWRNNYKAIKSNNPIQDGWDIIVLLENKNVKLQVKTINWKLSSSKVINGDFQGDFDFLVVVLLEFNHKKYTTLIIPKCKLKERPKSQPRGIMDEGGNFLYTNETMTWKTLDYIKHKSIFKVYKDNWDQVTE</sequence>
<dbReference type="GO" id="GO:0003676">
    <property type="term" value="F:nucleic acid binding"/>
    <property type="evidence" value="ECO:0007669"/>
    <property type="project" value="InterPro"/>
</dbReference>
<dbReference type="OrthoDB" id="7063952at2"/>
<dbReference type="RefSeq" id="WP_066618757.1">
    <property type="nucleotide sequence ID" value="NZ_FQXL01000010.1"/>
</dbReference>
<keyword evidence="2" id="KW-1185">Reference proteome</keyword>
<evidence type="ECO:0000313" key="2">
    <source>
        <dbReference type="Proteomes" id="UP000076603"/>
    </source>
</evidence>
<dbReference type="InterPro" id="IPR011856">
    <property type="entry name" value="tRNA_endonuc-like_dom_sf"/>
</dbReference>
<name>A0A162UJ73_9CLOT</name>
<accession>A0A162UJ73</accession>